<keyword evidence="1" id="KW-0812">Transmembrane</keyword>
<keyword evidence="1" id="KW-1133">Transmembrane helix</keyword>
<evidence type="ECO:0000313" key="2">
    <source>
        <dbReference type="EMBL" id="TLP63773.1"/>
    </source>
</evidence>
<name>A0A5R8ZD98_9ACTN</name>
<accession>A0A5R8ZD98</accession>
<feature type="transmembrane region" description="Helical" evidence="1">
    <location>
        <begin position="129"/>
        <end position="147"/>
    </location>
</feature>
<gene>
    <name evidence="2" type="ORF">FED44_05850</name>
</gene>
<protein>
    <submittedName>
        <fullName evidence="2">Uncharacterized protein</fullName>
    </submittedName>
</protein>
<feature type="transmembrane region" description="Helical" evidence="1">
    <location>
        <begin position="89"/>
        <end position="117"/>
    </location>
</feature>
<sequence length="173" mass="18341">MNLRSFRNIVLVTAIILASIAVLFMFLGILESDKLRLCYHPKEGLVCPLGGRPSVWDIPLVELIGLSGAALVGAATLRHIHGAATPYTLPIALALLKLPAGAVSAVLGLLLIQGGFIPGLTDLDTGGQILAWAAVFGIAQQVVTRVADEQARRVLENVRGPSYLGERTLRTVD</sequence>
<organism evidence="2 3">
    <name type="scientific">Microbispora triticiradicis</name>
    <dbReference type="NCBI Taxonomy" id="2200763"/>
    <lineage>
        <taxon>Bacteria</taxon>
        <taxon>Bacillati</taxon>
        <taxon>Actinomycetota</taxon>
        <taxon>Actinomycetes</taxon>
        <taxon>Streptosporangiales</taxon>
        <taxon>Streptosporangiaceae</taxon>
        <taxon>Microbispora</taxon>
    </lineage>
</organism>
<feature type="transmembrane region" description="Helical" evidence="1">
    <location>
        <begin position="9"/>
        <end position="30"/>
    </location>
</feature>
<evidence type="ECO:0000256" key="1">
    <source>
        <dbReference type="SAM" id="Phobius"/>
    </source>
</evidence>
<reference evidence="2" key="1">
    <citation type="submission" date="2019-05" db="EMBL/GenBank/DDBJ databases">
        <title>Isolation, diversity and antifungal activity of Actinobacteria from wheat.</title>
        <authorList>
            <person name="Yu B."/>
        </authorList>
    </citation>
    <scope>NUCLEOTIDE SEQUENCE [LARGE SCALE GENOMIC DNA]</scope>
    <source>
        <strain evidence="2">NEAU-HEGS1-5</strain>
    </source>
</reference>
<feature type="transmembrane region" description="Helical" evidence="1">
    <location>
        <begin position="58"/>
        <end position="77"/>
    </location>
</feature>
<keyword evidence="1" id="KW-0472">Membrane</keyword>
<dbReference type="EMBL" id="VANP01000002">
    <property type="protein sequence ID" value="TLP63773.1"/>
    <property type="molecule type" value="Genomic_DNA"/>
</dbReference>
<proteinExistence type="predicted"/>
<dbReference type="Proteomes" id="UP000309033">
    <property type="component" value="Unassembled WGS sequence"/>
</dbReference>
<evidence type="ECO:0000313" key="3">
    <source>
        <dbReference type="Proteomes" id="UP000309033"/>
    </source>
</evidence>
<keyword evidence="3" id="KW-1185">Reference proteome</keyword>
<dbReference type="OrthoDB" id="3400507at2"/>
<comment type="caution">
    <text evidence="2">The sequence shown here is derived from an EMBL/GenBank/DDBJ whole genome shotgun (WGS) entry which is preliminary data.</text>
</comment>
<dbReference type="AlphaFoldDB" id="A0A5R8ZD98"/>